<dbReference type="InterPro" id="IPR009040">
    <property type="entry name" value="Ferritin-like_diiron"/>
</dbReference>
<dbReference type="InterPro" id="IPR012347">
    <property type="entry name" value="Ferritin-like"/>
</dbReference>
<dbReference type="PANTHER" id="PTHR33746">
    <property type="entry name" value="RUBRERYTHRIN"/>
    <property type="match status" value="1"/>
</dbReference>
<dbReference type="InterPro" id="IPR003251">
    <property type="entry name" value="Rr_diiron-bd_dom"/>
</dbReference>
<dbReference type="AlphaFoldDB" id="A0A0D0Q432"/>
<comment type="caution">
    <text evidence="2">The sequence shown here is derived from an EMBL/GenBank/DDBJ whole genome shotgun (WGS) entry which is preliminary data.</text>
</comment>
<dbReference type="InterPro" id="IPR009078">
    <property type="entry name" value="Ferritin-like_SF"/>
</dbReference>
<dbReference type="SUPFAM" id="SSF47240">
    <property type="entry name" value="Ferritin-like"/>
    <property type="match status" value="2"/>
</dbReference>
<proteinExistence type="predicted"/>
<feature type="domain" description="Ferritin-like diiron" evidence="1">
    <location>
        <begin position="138"/>
        <end position="266"/>
    </location>
</feature>
<feature type="domain" description="Ferritin-like diiron" evidence="1">
    <location>
        <begin position="1"/>
        <end position="118"/>
    </location>
</feature>
<dbReference type="InterPro" id="IPR052753">
    <property type="entry name" value="Rbr2/Nigerythrin"/>
</dbReference>
<dbReference type="Pfam" id="PF02915">
    <property type="entry name" value="Rubrerythrin"/>
    <property type="match status" value="2"/>
</dbReference>
<dbReference type="STRING" id="2064.TR51_04335"/>
<sequence>MRGEAFAHASYTFYADQADRERRPAVADLYRRTAGVELHEHFHEEALLAGVIGDETANLRASIEGESYEATTMYPRFAREAEEDGEREAAALFAEIARDEASHGEGFKAALQVLQTGQGQIPAPPQVDPVTVPAGPPRVHVARTLANLDTAMHGEALAFARYTAFAEQAAQAGDEQVAELFAGTAAVELHEHFAGEAVLRGFVRDTRTNLRKTIVGENYEAWTMYPTFARRAQTAGDFDAAALFRDNARDEAGHAQAFQEALRGLG</sequence>
<dbReference type="Gene3D" id="1.20.1260.10">
    <property type="match status" value="2"/>
</dbReference>
<dbReference type="OrthoDB" id="9799749at2"/>
<gene>
    <name evidence="2" type="ORF">TR51_04335</name>
</gene>
<reference evidence="2 3" key="1">
    <citation type="submission" date="2015-02" db="EMBL/GenBank/DDBJ databases">
        <title>Draft genome sequence of Kitasatospora griseola MF730-N6, a bafilomycin, terpentecin and satosporin producer.</title>
        <authorList>
            <person name="Arens J.C."/>
            <person name="Haltli B."/>
            <person name="Kerr R.G."/>
        </authorList>
    </citation>
    <scope>NUCLEOTIDE SEQUENCE [LARGE SCALE GENOMIC DNA]</scope>
    <source>
        <strain evidence="2 3">MF730-N6</strain>
    </source>
</reference>
<dbReference type="EMBL" id="JXZB01000001">
    <property type="protein sequence ID" value="KIQ67312.1"/>
    <property type="molecule type" value="Genomic_DNA"/>
</dbReference>
<organism evidence="2 3">
    <name type="scientific">Kitasatospora griseola</name>
    <name type="common">Streptomyces griseolosporeus</name>
    <dbReference type="NCBI Taxonomy" id="2064"/>
    <lineage>
        <taxon>Bacteria</taxon>
        <taxon>Bacillati</taxon>
        <taxon>Actinomycetota</taxon>
        <taxon>Actinomycetes</taxon>
        <taxon>Kitasatosporales</taxon>
        <taxon>Streptomycetaceae</taxon>
        <taxon>Kitasatospora</taxon>
    </lineage>
</organism>
<name>A0A0D0Q432_KITGR</name>
<evidence type="ECO:0000259" key="1">
    <source>
        <dbReference type="PROSITE" id="PS50905"/>
    </source>
</evidence>
<dbReference type="GO" id="GO:0046872">
    <property type="term" value="F:metal ion binding"/>
    <property type="evidence" value="ECO:0007669"/>
    <property type="project" value="InterPro"/>
</dbReference>
<dbReference type="PANTHER" id="PTHR33746:SF4">
    <property type="entry name" value="RUBRERYTHRIN"/>
    <property type="match status" value="1"/>
</dbReference>
<dbReference type="CDD" id="cd01041">
    <property type="entry name" value="Rubrerythrin"/>
    <property type="match status" value="2"/>
</dbReference>
<evidence type="ECO:0000313" key="2">
    <source>
        <dbReference type="EMBL" id="KIQ67312.1"/>
    </source>
</evidence>
<protein>
    <submittedName>
        <fullName evidence="2">Membrane protein</fullName>
    </submittedName>
</protein>
<accession>A0A0D0Q432</accession>
<evidence type="ECO:0000313" key="3">
    <source>
        <dbReference type="Proteomes" id="UP000032066"/>
    </source>
</evidence>
<dbReference type="GO" id="GO:0016491">
    <property type="term" value="F:oxidoreductase activity"/>
    <property type="evidence" value="ECO:0007669"/>
    <property type="project" value="InterPro"/>
</dbReference>
<dbReference type="PROSITE" id="PS50905">
    <property type="entry name" value="FERRITIN_LIKE"/>
    <property type="match status" value="2"/>
</dbReference>
<keyword evidence="3" id="KW-1185">Reference proteome</keyword>
<dbReference type="PATRIC" id="fig|2064.6.peg.963"/>
<dbReference type="Proteomes" id="UP000032066">
    <property type="component" value="Unassembled WGS sequence"/>
</dbReference>